<sequence length="78" mass="8807">MYEPTAPPARECFRCGGVNHDLTLRDRVYRCPHCGFTLDRDLNASLVLLKRSGWVPPLSLVRLPAELRPIPPTNPPWG</sequence>
<evidence type="ECO:0000313" key="4">
    <source>
        <dbReference type="Proteomes" id="UP000242015"/>
    </source>
</evidence>
<comment type="caution">
    <text evidence="3">The sequence shown here is derived from an EMBL/GenBank/DDBJ whole genome shotgun (WGS) entry which is preliminary data.</text>
</comment>
<evidence type="ECO:0000313" key="3">
    <source>
        <dbReference type="EMBL" id="PSO07728.1"/>
    </source>
</evidence>
<keyword evidence="1" id="KW-0238">DNA-binding</keyword>
<dbReference type="AlphaFoldDB" id="A0A2R6CA53"/>
<protein>
    <recommendedName>
        <fullName evidence="2">Cas12f1-like TNB domain-containing protein</fullName>
    </recommendedName>
</protein>
<gene>
    <name evidence="3" type="ORF">B9Q04_09355</name>
</gene>
<reference evidence="3 4" key="1">
    <citation type="submission" date="2017-04" db="EMBL/GenBank/DDBJ databases">
        <title>Novel microbial lineages endemic to geothermal iron-oxide mats fill important gaps in the evolutionary history of Archaea.</title>
        <authorList>
            <person name="Jay Z.J."/>
            <person name="Beam J.P."/>
            <person name="Dlakic M."/>
            <person name="Rusch D.B."/>
            <person name="Kozubal M.A."/>
            <person name="Inskeep W.P."/>
        </authorList>
    </citation>
    <scope>NUCLEOTIDE SEQUENCE [LARGE SCALE GENOMIC DNA]</scope>
    <source>
        <strain evidence="3">BE_D</strain>
    </source>
</reference>
<organism evidence="3 4">
    <name type="scientific">Candidatus Marsarchaeota G2 archaeon BE_D</name>
    <dbReference type="NCBI Taxonomy" id="1978158"/>
    <lineage>
        <taxon>Archaea</taxon>
        <taxon>Candidatus Marsarchaeota</taxon>
        <taxon>Candidatus Marsarchaeota group 2</taxon>
    </lineage>
</organism>
<feature type="domain" description="Cas12f1-like TNB" evidence="2">
    <location>
        <begin position="10"/>
        <end position="47"/>
    </location>
</feature>
<dbReference type="Pfam" id="PF07282">
    <property type="entry name" value="Cas12f1-like_TNB"/>
    <property type="match status" value="1"/>
</dbReference>
<dbReference type="Proteomes" id="UP000242015">
    <property type="component" value="Unassembled WGS sequence"/>
</dbReference>
<evidence type="ECO:0000256" key="1">
    <source>
        <dbReference type="ARBA" id="ARBA00023125"/>
    </source>
</evidence>
<name>A0A2R6CA53_9ARCH</name>
<evidence type="ECO:0000259" key="2">
    <source>
        <dbReference type="Pfam" id="PF07282"/>
    </source>
</evidence>
<accession>A0A2R6CA53</accession>
<dbReference type="InterPro" id="IPR010095">
    <property type="entry name" value="Cas12f1-like_TNB"/>
</dbReference>
<proteinExistence type="predicted"/>
<dbReference type="EMBL" id="NEXF01000197">
    <property type="protein sequence ID" value="PSO07728.1"/>
    <property type="molecule type" value="Genomic_DNA"/>
</dbReference>
<dbReference type="GO" id="GO:0003677">
    <property type="term" value="F:DNA binding"/>
    <property type="evidence" value="ECO:0007669"/>
    <property type="project" value="UniProtKB-KW"/>
</dbReference>